<evidence type="ECO:0000313" key="2">
    <source>
        <dbReference type="Proteomes" id="UP000027442"/>
    </source>
</evidence>
<reference evidence="1 2" key="1">
    <citation type="submission" date="2013-08" db="EMBL/GenBank/DDBJ databases">
        <authorList>
            <person name="Weinstock G."/>
            <person name="Sodergren E."/>
            <person name="Wylie T."/>
            <person name="Fulton L."/>
            <person name="Fulton R."/>
            <person name="Fronick C."/>
            <person name="O'Laughlin M."/>
            <person name="Godfrey J."/>
            <person name="Miner T."/>
            <person name="Herter B."/>
            <person name="Appelbaum E."/>
            <person name="Cordes M."/>
            <person name="Lek S."/>
            <person name="Wollam A."/>
            <person name="Pepin K.H."/>
            <person name="Palsikar V.B."/>
            <person name="Mitreva M."/>
            <person name="Wilson R.K."/>
        </authorList>
    </citation>
    <scope>NUCLEOTIDE SEQUENCE [LARGE SCALE GENOMIC DNA]</scope>
    <source>
        <strain evidence="1 2">ATCC 15930</strain>
    </source>
</reference>
<protein>
    <submittedName>
        <fullName evidence="1">Uncharacterized protein</fullName>
    </submittedName>
</protein>
<accession>A0A069QHE8</accession>
<sequence>MMPSPTTPYIREFGIKANCYANCRIALVGEIVISSLGLVLFKRHGILSRTRQLAIPSFAFSSFRECAF</sequence>
<dbReference type="AlphaFoldDB" id="A0A069QHE8"/>
<dbReference type="PATRIC" id="fig|1122985.7.peg.1868"/>
<evidence type="ECO:0000313" key="1">
    <source>
        <dbReference type="EMBL" id="KDR52170.1"/>
    </source>
</evidence>
<organism evidence="1 2">
    <name type="scientific">Hoylesella loescheii DSM 19665 = JCM 12249 = ATCC 15930</name>
    <dbReference type="NCBI Taxonomy" id="1122985"/>
    <lineage>
        <taxon>Bacteria</taxon>
        <taxon>Pseudomonadati</taxon>
        <taxon>Bacteroidota</taxon>
        <taxon>Bacteroidia</taxon>
        <taxon>Bacteroidales</taxon>
        <taxon>Prevotellaceae</taxon>
        <taxon>Hoylesella</taxon>
    </lineage>
</organism>
<name>A0A069QHE8_HOYLO</name>
<gene>
    <name evidence="1" type="ORF">HMPREF1991_01795</name>
</gene>
<keyword evidence="2" id="KW-1185">Reference proteome</keyword>
<dbReference type="Proteomes" id="UP000027442">
    <property type="component" value="Unassembled WGS sequence"/>
</dbReference>
<dbReference type="EMBL" id="JNGW01000076">
    <property type="protein sequence ID" value="KDR52170.1"/>
    <property type="molecule type" value="Genomic_DNA"/>
</dbReference>
<comment type="caution">
    <text evidence="1">The sequence shown here is derived from an EMBL/GenBank/DDBJ whole genome shotgun (WGS) entry which is preliminary data.</text>
</comment>
<proteinExistence type="predicted"/>
<dbReference type="HOGENOM" id="CLU_2790475_0_0_10"/>